<organism evidence="3 5">
    <name type="scientific">Kuenenia stuttgartiensis</name>
    <dbReference type="NCBI Taxonomy" id="174633"/>
    <lineage>
        <taxon>Bacteria</taxon>
        <taxon>Pseudomonadati</taxon>
        <taxon>Planctomycetota</taxon>
        <taxon>Candidatus Brocadiia</taxon>
        <taxon>Candidatus Brocadiales</taxon>
        <taxon>Candidatus Brocadiaceae</taxon>
        <taxon>Candidatus Kuenenia</taxon>
    </lineage>
</organism>
<gene>
    <name evidence="1" type="ORF">KSMBR1_1959</name>
    <name evidence="2" type="ORF">KSMBR1_3076</name>
    <name evidence="3" type="ORF">KSMBR1_3202</name>
    <name evidence="4" type="ORF">KSMBR1_3687</name>
</gene>
<reference evidence="5" key="1">
    <citation type="submission" date="2017-10" db="EMBL/GenBank/DDBJ databases">
        <authorList>
            <person name="Frank J."/>
        </authorList>
    </citation>
    <scope>NUCLEOTIDE SEQUENCE [LARGE SCALE GENOMIC DNA]</scope>
</reference>
<dbReference type="EMBL" id="LT934425">
    <property type="protein sequence ID" value="SOH06160.1"/>
    <property type="molecule type" value="Genomic_DNA"/>
</dbReference>
<evidence type="ECO:0000313" key="3">
    <source>
        <dbReference type="EMBL" id="SOH05679.1"/>
    </source>
</evidence>
<accession>A0A2C9CIF0</accession>
<dbReference type="EMBL" id="LT934425">
    <property type="protein sequence ID" value="SOH05554.1"/>
    <property type="molecule type" value="Genomic_DNA"/>
</dbReference>
<protein>
    <submittedName>
        <fullName evidence="3">Uncharacterized protein</fullName>
    </submittedName>
</protein>
<name>A0A2C9CIF0_KUEST</name>
<evidence type="ECO:0000313" key="5">
    <source>
        <dbReference type="Proteomes" id="UP000221734"/>
    </source>
</evidence>
<reference evidence="3" key="2">
    <citation type="submission" date="2017-10" db="EMBL/GenBank/DDBJ databases">
        <authorList>
            <person name="Banno H."/>
            <person name="Chua N.-H."/>
        </authorList>
    </citation>
    <scope>NUCLEOTIDE SEQUENCE [LARGE SCALE GENOMIC DNA]</scope>
    <source>
        <strain evidence="3">Kuenenia_mbr1_ru-nijmegen</strain>
    </source>
</reference>
<proteinExistence type="predicted"/>
<evidence type="ECO:0000313" key="2">
    <source>
        <dbReference type="EMBL" id="SOH05554.1"/>
    </source>
</evidence>
<dbReference type="AlphaFoldDB" id="A0A2C9CIF0"/>
<evidence type="ECO:0000313" key="1">
    <source>
        <dbReference type="EMBL" id="SOH04457.1"/>
    </source>
</evidence>
<sequence>MQYKYSIIQCIHNFLDKKSRNPIQIIGLQLDVFVLHLIS</sequence>
<evidence type="ECO:0000313" key="4">
    <source>
        <dbReference type="EMBL" id="SOH06160.1"/>
    </source>
</evidence>
<dbReference type="KEGG" id="kst:KSMBR1_3687"/>
<dbReference type="KEGG" id="kst:KSMBR1_3202"/>
<keyword evidence="5" id="KW-1185">Reference proteome</keyword>
<dbReference type="EMBL" id="LT934425">
    <property type="protein sequence ID" value="SOH05679.1"/>
    <property type="molecule type" value="Genomic_DNA"/>
</dbReference>
<dbReference type="KEGG" id="kst:KSMBR1_3076"/>
<dbReference type="KEGG" id="kst:KSMBR1_1959"/>
<dbReference type="Proteomes" id="UP000221734">
    <property type="component" value="Chromosome Kuenenia_stuttgartiensis_MBR1"/>
</dbReference>
<dbReference type="EMBL" id="LT934425">
    <property type="protein sequence ID" value="SOH04457.1"/>
    <property type="molecule type" value="Genomic_DNA"/>
</dbReference>